<dbReference type="Proteomes" id="UP000004063">
    <property type="component" value="Chromosome"/>
</dbReference>
<dbReference type="HOGENOM" id="CLU_1114505_0_0_9"/>
<feature type="region of interest" description="Disordered" evidence="1">
    <location>
        <begin position="226"/>
        <end position="249"/>
    </location>
</feature>
<gene>
    <name evidence="2" type="ORF">HMPREF0391_10515</name>
</gene>
<sequence length="249" mass="29491">MIDFNTLRKQNWQNMTYDQRLDFYQKLENTMAASQNRPARIVTPENMPKKNIAGYYSAYDPSKIAINKRLIMQDDRRYDNCDTIIHEGRHAFQDDCIVGRANIGNIDDVNKIGDWRRNFDQYQEPNGMNSDVKYRFQPVEKDAYEYANSKFDKMTANVKDRDLYDYKHTRDIENNYYKLKAEQVYGKNYEEKIKNEINSSYEQKYGNNYKKDQGFDFLADRESRNSNIQPKANDQDKGQDIGIGQSYGL</sequence>
<reference evidence="2" key="1">
    <citation type="submission" date="2010-05" db="EMBL/GenBank/DDBJ databases">
        <authorList>
            <person name="Muzny D."/>
            <person name="Qin X."/>
            <person name="Buhay C."/>
            <person name="Dugan-Rocha S."/>
            <person name="Ding Y."/>
            <person name="Chen G."/>
            <person name="Hawes A."/>
            <person name="Holder M."/>
            <person name="Jhangiani S."/>
            <person name="Johnson A."/>
            <person name="Khan Z."/>
            <person name="Li Z."/>
            <person name="Liu W."/>
            <person name="Liu X."/>
            <person name="Perez L."/>
            <person name="Shen H."/>
            <person name="Wang Q."/>
            <person name="Watt J."/>
            <person name="Xi L."/>
            <person name="Xin Y."/>
            <person name="Zhou J."/>
            <person name="Deng J."/>
            <person name="Jiang H."/>
            <person name="Liu Y."/>
            <person name="Qu J."/>
            <person name="Song X.-Z."/>
            <person name="Zhang L."/>
            <person name="Villasana D."/>
            <person name="Johnson A."/>
            <person name="Liu J."/>
            <person name="Liyanage D."/>
            <person name="Lorensuhewa L."/>
            <person name="Robinson T."/>
            <person name="Song A."/>
            <person name="Song B.-B."/>
            <person name="Dinh H."/>
            <person name="Thornton R."/>
            <person name="Coyle M."/>
            <person name="Francisco L."/>
            <person name="Jackson L."/>
            <person name="Javaid M."/>
            <person name="Korchina V."/>
            <person name="Kovar C."/>
            <person name="Mata R."/>
            <person name="Mathew T."/>
            <person name="Ngo R."/>
            <person name="Nguyen L."/>
            <person name="Nguyen N."/>
            <person name="Okwuonu G."/>
            <person name="Ongeri F."/>
            <person name="Pham C."/>
            <person name="Simmons D."/>
            <person name="Wilczek-Boney K."/>
            <person name="Hale W."/>
            <person name="Jakkamsetti A."/>
            <person name="Pham P."/>
            <person name="Ruth R."/>
            <person name="San Lucas F."/>
            <person name="Warren J."/>
            <person name="Zhang J."/>
            <person name="Zhao Z."/>
            <person name="Zhou C."/>
            <person name="Zhu D."/>
            <person name="Lee S."/>
            <person name="Bess C."/>
            <person name="Blankenburg K."/>
            <person name="Forbes L."/>
            <person name="Fu Q."/>
            <person name="Gubbala S."/>
            <person name="Hirani K."/>
            <person name="Jayaseelan J.C."/>
            <person name="Lara F."/>
            <person name="Munidasa M."/>
            <person name="Palculict T."/>
            <person name="Patil S."/>
            <person name="Pu L.-L."/>
            <person name="Saada N."/>
            <person name="Tang L."/>
            <person name="Weissenberger G."/>
            <person name="Zhu Y."/>
            <person name="Hemphill L."/>
            <person name="Shang Y."/>
            <person name="Youmans B."/>
            <person name="Ayvaz T."/>
            <person name="Ross M."/>
            <person name="Santibanez J."/>
            <person name="Aqrawi P."/>
            <person name="Gross S."/>
            <person name="Joshi V."/>
            <person name="Fowler G."/>
            <person name="Nazareth L."/>
            <person name="Reid J."/>
            <person name="Worley K."/>
            <person name="Petrosino J."/>
            <person name="Highlander S."/>
            <person name="Gibbs R."/>
        </authorList>
    </citation>
    <scope>NUCLEOTIDE SEQUENCE [LARGE SCALE GENOMIC DNA]</scope>
    <source>
        <strain evidence="2">ATCC 53516</strain>
    </source>
</reference>
<dbReference type="RefSeq" id="WP_002835284.1">
    <property type="nucleotide sequence ID" value="NZ_CM000955.1"/>
</dbReference>
<evidence type="ECO:0000313" key="2">
    <source>
        <dbReference type="EMBL" id="EFH94147.1"/>
    </source>
</evidence>
<protein>
    <submittedName>
        <fullName evidence="2">Uncharacterized protein</fullName>
    </submittedName>
</protein>
<comment type="caution">
    <text evidence="2">The sequence shown here is derived from an EMBL/GenBank/DDBJ whole genome shotgun (WGS) entry which is preliminary data.</text>
</comment>
<name>D6S7U3_FINMA</name>
<dbReference type="OrthoDB" id="3035472at2"/>
<proteinExistence type="predicted"/>
<evidence type="ECO:0000256" key="1">
    <source>
        <dbReference type="SAM" id="MobiDB-lite"/>
    </source>
</evidence>
<dbReference type="AlphaFoldDB" id="D6S7U3"/>
<organism evidence="2">
    <name type="scientific">Finegoldia magna ATCC 53516</name>
    <dbReference type="NCBI Taxonomy" id="525282"/>
    <lineage>
        <taxon>Bacteria</taxon>
        <taxon>Bacillati</taxon>
        <taxon>Bacillota</taxon>
        <taxon>Tissierellia</taxon>
        <taxon>Tissierellales</taxon>
        <taxon>Peptoniphilaceae</taxon>
        <taxon>Finegoldia</taxon>
    </lineage>
</organism>
<dbReference type="eggNOG" id="ENOG50312C3">
    <property type="taxonomic scope" value="Bacteria"/>
</dbReference>
<dbReference type="STRING" id="525282.HMPREF0391_10515"/>
<accession>D6S7U3</accession>
<dbReference type="EMBL" id="ACHM02000001">
    <property type="protein sequence ID" value="EFH94147.1"/>
    <property type="molecule type" value="Genomic_DNA"/>
</dbReference>